<evidence type="ECO:0000313" key="2">
    <source>
        <dbReference type="EMBL" id="MFA9949336.1"/>
    </source>
</evidence>
<evidence type="ECO:0000313" key="3">
    <source>
        <dbReference type="Proteomes" id="UP001574673"/>
    </source>
</evidence>
<dbReference type="EMBL" id="JBEUWX010000002">
    <property type="protein sequence ID" value="MFA9949336.1"/>
    <property type="molecule type" value="Genomic_DNA"/>
</dbReference>
<name>A0ABV4UDA8_9RHOO</name>
<organism evidence="2 3">
    <name type="scientific">Dentiradicibacter hellwigii</name>
    <dbReference type="NCBI Taxonomy" id="3149053"/>
    <lineage>
        <taxon>Bacteria</taxon>
        <taxon>Pseudomonadati</taxon>
        <taxon>Pseudomonadota</taxon>
        <taxon>Betaproteobacteria</taxon>
        <taxon>Rhodocyclales</taxon>
        <taxon>Rhodocyclaceae</taxon>
        <taxon>Dentiradicibacter</taxon>
    </lineage>
</organism>
<reference evidence="3" key="1">
    <citation type="submission" date="2024-06" db="EMBL/GenBank/DDBJ databases">
        <title>Radixoralia hellwigii gen. nov., sp nov., isolated from a root canal in the human oral cavity.</title>
        <authorList>
            <person name="Bartsch S."/>
            <person name="Wittmer A."/>
            <person name="Schulz A.-K."/>
            <person name="Neumann-Schaal M."/>
            <person name="Wolf J."/>
            <person name="Gronow S."/>
            <person name="Tennert C."/>
            <person name="Haecker G."/>
            <person name="Cieplik F."/>
            <person name="Al-Ahmad A."/>
        </authorList>
    </citation>
    <scope>NUCLEOTIDE SEQUENCE [LARGE SCALE GENOMIC DNA]</scope>
    <source>
        <strain evidence="3">Wk13</strain>
    </source>
</reference>
<keyword evidence="1" id="KW-1133">Transmembrane helix</keyword>
<sequence>MLITVVDIVDRHLKGIKGSCMNTNHLTGQTTSKLVSSLAKSRLLASAAAIAALIAGVATVSAPLLVLSGIFAYGWPLLHAAFNSFSEHAGKTTKRIHTSAGVAR</sequence>
<keyword evidence="1" id="KW-0812">Transmembrane</keyword>
<dbReference type="Proteomes" id="UP001574673">
    <property type="component" value="Unassembled WGS sequence"/>
</dbReference>
<keyword evidence="3" id="KW-1185">Reference proteome</keyword>
<feature type="transmembrane region" description="Helical" evidence="1">
    <location>
        <begin position="43"/>
        <end position="75"/>
    </location>
</feature>
<comment type="caution">
    <text evidence="2">The sequence shown here is derived from an EMBL/GenBank/DDBJ whole genome shotgun (WGS) entry which is preliminary data.</text>
</comment>
<protein>
    <submittedName>
        <fullName evidence="2">Uncharacterized protein</fullName>
    </submittedName>
</protein>
<gene>
    <name evidence="2" type="ORF">ABCS64_03170</name>
</gene>
<dbReference type="RefSeq" id="WP_418890474.1">
    <property type="nucleotide sequence ID" value="NZ_JBEUWX010000002.1"/>
</dbReference>
<proteinExistence type="predicted"/>
<accession>A0ABV4UDA8</accession>
<keyword evidence="1" id="KW-0472">Membrane</keyword>
<evidence type="ECO:0000256" key="1">
    <source>
        <dbReference type="SAM" id="Phobius"/>
    </source>
</evidence>